<protein>
    <submittedName>
        <fullName evidence="4">Hydroquinone glucosyltransferase</fullName>
    </submittedName>
</protein>
<dbReference type="PROSITE" id="PS00375">
    <property type="entry name" value="UDPGT"/>
    <property type="match status" value="1"/>
</dbReference>
<accession>A0A4D6NSJ4</accession>
<reference evidence="4 5" key="1">
    <citation type="submission" date="2019-04" db="EMBL/GenBank/DDBJ databases">
        <title>An improved genome assembly and genetic linkage map for asparagus bean, Vigna unguiculata ssp. sesquipedialis.</title>
        <authorList>
            <person name="Xia Q."/>
            <person name="Zhang R."/>
            <person name="Dong Y."/>
        </authorList>
    </citation>
    <scope>NUCLEOTIDE SEQUENCE [LARGE SCALE GENOMIC DNA]</scope>
    <source>
        <tissue evidence="4">Leaf</tissue>
    </source>
</reference>
<dbReference type="FunFam" id="3.40.50.2000:FF:000051">
    <property type="entry name" value="Glycosyltransferase"/>
    <property type="match status" value="1"/>
</dbReference>
<dbReference type="InterPro" id="IPR002213">
    <property type="entry name" value="UDP_glucos_trans"/>
</dbReference>
<dbReference type="PANTHER" id="PTHR48045:SF11">
    <property type="entry name" value="UDP-GLYCOSYLTRANSFERASE 72B1"/>
    <property type="match status" value="1"/>
</dbReference>
<dbReference type="Gene3D" id="3.40.50.2000">
    <property type="entry name" value="Glycogen Phosphorylase B"/>
    <property type="match status" value="2"/>
</dbReference>
<dbReference type="InterPro" id="IPR035595">
    <property type="entry name" value="UDP_glycos_trans_CS"/>
</dbReference>
<evidence type="ECO:0000256" key="2">
    <source>
        <dbReference type="ARBA" id="ARBA00022676"/>
    </source>
</evidence>
<evidence type="ECO:0000313" key="5">
    <source>
        <dbReference type="Proteomes" id="UP000501690"/>
    </source>
</evidence>
<proteinExistence type="inferred from homology"/>
<gene>
    <name evidence="4" type="ORF">DEO72_LG11g3919</name>
</gene>
<keyword evidence="5" id="KW-1185">Reference proteome</keyword>
<dbReference type="PANTHER" id="PTHR48045">
    <property type="entry name" value="UDP-GLYCOSYLTRANSFERASE 72B1"/>
    <property type="match status" value="1"/>
</dbReference>
<dbReference type="FunFam" id="3.40.50.2000:FF:000054">
    <property type="entry name" value="Glycosyltransferase"/>
    <property type="match status" value="1"/>
</dbReference>
<comment type="similarity">
    <text evidence="1">Belongs to the UDP-glycosyltransferase family.</text>
</comment>
<keyword evidence="2" id="KW-0328">Glycosyltransferase</keyword>
<dbReference type="EMBL" id="CP039355">
    <property type="protein sequence ID" value="QCE16900.1"/>
    <property type="molecule type" value="Genomic_DNA"/>
</dbReference>
<dbReference type="SUPFAM" id="SSF53756">
    <property type="entry name" value="UDP-Glycosyltransferase/glycogen phosphorylase"/>
    <property type="match status" value="1"/>
</dbReference>
<dbReference type="Pfam" id="PF00201">
    <property type="entry name" value="UDPGT"/>
    <property type="match status" value="1"/>
</dbReference>
<sequence length="999" mass="113665">MITCGKSPTVSYTHLDVYKRQAEGFVENSFRDLEPDTIDSVSYTHLDVYKRQAEGFVENSFRDLEPDTIDSVSYTHLDVYKRQAEGFVENSFRDLEPDTIDSVSYTHLDVYKRQAEGFVENSFRDLEPDTIDSVSYTHLDVYKRQAEGFVENSFRDLEPDTIDSVSYTHLDVYKRQAEGFVENSFRDLEPDTIDSVSYTHLDVYKRQAEGFVENSFRDLEPDTIDSVSYTHLDVYKRQAEGFVENSFRDLEPDTIDSVSYTHLDVYKRQAEGFVENSFRDLEPDTIDSVSYTHLDVYKRQAEGFVENSFRDLEPDTIDSVSYTHLDVYKRQAEGFVENSFRDLEPDTIDSVSYTHLDVYKRQAEGFVENSFRDLEPDTIDSVSYTHLDVYKRQAEGFVENSFRDLEPDTIDSVSYTHLDVYKRQAEGFVENSFRDLEPDTIDSVSYTHLDVYKRQAEGFVENSFRDLEPDTIDSVSYTHLDVYKRQAEGFVENSFRDLEPDTIDSVSYTHLDVYKRQAEGAMEDQQQSRELEAVVAMVPSPGMGHFIPMIHFAKRLCRHHNLRIAFFMPTNAPPSEAQTTILTALPPLISHTFLPPVKLTDIPPNAKMETIISVTVLRSLPSLRHALRSLSATHRVTALLLDFFGTDAFDLARELNAPPYLFFPSTAMVLSFALNFPRLDQDLHFRDFSKPVHIPGSTPVQRKDLGDAFEDRDDDAYKWLLHHSKRYWLAEGFVENSFRDLEPDTIDLLLREEPGRPPVYLVGPLVEEDEVNMVEGCWCLKWLDAQPHGSVILVCFGSGGTLSRDQTEELALGLEMSEERFVWVVKSPNEEVANASYFSEDNGAHPFDFLPQGFVERTKGRGLVVASWVPQAQVLRHPSIGGFVSHCGWNSILESVVNGVPLVAWPLYAEQKMNAVLVSEGMRVGVGVVSGENGVVERGEIARVVKMVMEGEEGKKLLHRTKELKEAAATALSDGGSSSTQISELALKWKAQTKSVKVK</sequence>
<keyword evidence="3 4" id="KW-0808">Transferase</keyword>
<dbReference type="GO" id="GO:0008194">
    <property type="term" value="F:UDP-glycosyltransferase activity"/>
    <property type="evidence" value="ECO:0007669"/>
    <property type="project" value="InterPro"/>
</dbReference>
<dbReference type="Proteomes" id="UP000501690">
    <property type="component" value="Linkage Group LG11"/>
</dbReference>
<evidence type="ECO:0000256" key="3">
    <source>
        <dbReference type="ARBA" id="ARBA00022679"/>
    </source>
</evidence>
<dbReference type="CDD" id="cd03784">
    <property type="entry name" value="GT1_Gtf-like"/>
    <property type="match status" value="1"/>
</dbReference>
<dbReference type="AlphaFoldDB" id="A0A4D6NSJ4"/>
<evidence type="ECO:0000313" key="4">
    <source>
        <dbReference type="EMBL" id="QCE16900.1"/>
    </source>
</evidence>
<organism evidence="4 5">
    <name type="scientific">Vigna unguiculata</name>
    <name type="common">Cowpea</name>
    <dbReference type="NCBI Taxonomy" id="3917"/>
    <lineage>
        <taxon>Eukaryota</taxon>
        <taxon>Viridiplantae</taxon>
        <taxon>Streptophyta</taxon>
        <taxon>Embryophyta</taxon>
        <taxon>Tracheophyta</taxon>
        <taxon>Spermatophyta</taxon>
        <taxon>Magnoliopsida</taxon>
        <taxon>eudicotyledons</taxon>
        <taxon>Gunneridae</taxon>
        <taxon>Pentapetalae</taxon>
        <taxon>rosids</taxon>
        <taxon>fabids</taxon>
        <taxon>Fabales</taxon>
        <taxon>Fabaceae</taxon>
        <taxon>Papilionoideae</taxon>
        <taxon>50 kb inversion clade</taxon>
        <taxon>NPAAA clade</taxon>
        <taxon>indigoferoid/millettioid clade</taxon>
        <taxon>Phaseoleae</taxon>
        <taxon>Vigna</taxon>
    </lineage>
</organism>
<name>A0A4D6NSJ4_VIGUN</name>
<evidence type="ECO:0000256" key="1">
    <source>
        <dbReference type="ARBA" id="ARBA00009995"/>
    </source>
</evidence>